<comment type="similarity">
    <text evidence="2">Belongs to the MLF family.</text>
</comment>
<sequence length="162" mass="18153">MALMNPFGNFGGDFFGGIMRQMEDMQTHAMNDPNSHVFSHSTMISYDGRNGGQPRVVEKSVRKAGDVKETRHKFFSHAIRTGEAGVGDKLTIGHTIGDRTHVIEKKRDRDGRIRERQSFVNLSQEEAEAFDREFTSRARRNLLGGGNDAQSRYAIEGGRTHG</sequence>
<keyword evidence="4" id="KW-0597">Phosphoprotein</keyword>
<keyword evidence="3" id="KW-0963">Cytoplasm</keyword>
<evidence type="ECO:0000313" key="7">
    <source>
        <dbReference type="Proteomes" id="UP000271098"/>
    </source>
</evidence>
<accession>A0A183EP56</accession>
<dbReference type="OrthoDB" id="8707547at2759"/>
<comment type="subcellular location">
    <subcellularLocation>
        <location evidence="1">Cytoplasm</location>
    </subcellularLocation>
</comment>
<evidence type="ECO:0000256" key="1">
    <source>
        <dbReference type="ARBA" id="ARBA00004496"/>
    </source>
</evidence>
<dbReference type="AlphaFoldDB" id="A0A183EP56"/>
<proteinExistence type="inferred from homology"/>
<organism evidence="8">
    <name type="scientific">Gongylonema pulchrum</name>
    <dbReference type="NCBI Taxonomy" id="637853"/>
    <lineage>
        <taxon>Eukaryota</taxon>
        <taxon>Metazoa</taxon>
        <taxon>Ecdysozoa</taxon>
        <taxon>Nematoda</taxon>
        <taxon>Chromadorea</taxon>
        <taxon>Rhabditida</taxon>
        <taxon>Spirurina</taxon>
        <taxon>Spiruromorpha</taxon>
        <taxon>Spiruroidea</taxon>
        <taxon>Gongylonematidae</taxon>
        <taxon>Gongylonema</taxon>
    </lineage>
</organism>
<evidence type="ECO:0000256" key="5">
    <source>
        <dbReference type="SAM" id="MobiDB-lite"/>
    </source>
</evidence>
<evidence type="ECO:0000313" key="8">
    <source>
        <dbReference type="WBParaSite" id="GPUH_0002277401-mRNA-1"/>
    </source>
</evidence>
<evidence type="ECO:0000256" key="4">
    <source>
        <dbReference type="ARBA" id="ARBA00022553"/>
    </source>
</evidence>
<dbReference type="GO" id="GO:0005737">
    <property type="term" value="C:cytoplasm"/>
    <property type="evidence" value="ECO:0007669"/>
    <property type="project" value="UniProtKB-SubCell"/>
</dbReference>
<dbReference type="Pfam" id="PF10248">
    <property type="entry name" value="Mlf1IP"/>
    <property type="match status" value="1"/>
</dbReference>
<dbReference type="WBParaSite" id="GPUH_0002277401-mRNA-1">
    <property type="protein sequence ID" value="GPUH_0002277401-mRNA-1"/>
    <property type="gene ID" value="GPUH_0002277401"/>
</dbReference>
<evidence type="ECO:0000313" key="6">
    <source>
        <dbReference type="EMBL" id="VDN40485.1"/>
    </source>
</evidence>
<dbReference type="PANTHER" id="PTHR13105">
    <property type="entry name" value="MYELOID LEUKEMIA FACTOR"/>
    <property type="match status" value="1"/>
</dbReference>
<evidence type="ECO:0000256" key="2">
    <source>
        <dbReference type="ARBA" id="ARBA00008332"/>
    </source>
</evidence>
<protein>
    <submittedName>
        <fullName evidence="8">Myeloid leukemia factor</fullName>
    </submittedName>
</protein>
<dbReference type="Proteomes" id="UP000271098">
    <property type="component" value="Unassembled WGS sequence"/>
</dbReference>
<name>A0A183EP56_9BILA</name>
<dbReference type="InterPro" id="IPR019376">
    <property type="entry name" value="Myeloid_leukemia_factor"/>
</dbReference>
<feature type="region of interest" description="Disordered" evidence="5">
    <location>
        <begin position="141"/>
        <end position="162"/>
    </location>
</feature>
<dbReference type="EMBL" id="UYRT01095863">
    <property type="protein sequence ID" value="VDN40485.1"/>
    <property type="molecule type" value="Genomic_DNA"/>
</dbReference>
<reference evidence="8" key="1">
    <citation type="submission" date="2016-06" db="UniProtKB">
        <authorList>
            <consortium name="WormBaseParasite"/>
        </authorList>
    </citation>
    <scope>IDENTIFICATION</scope>
</reference>
<evidence type="ECO:0000256" key="3">
    <source>
        <dbReference type="ARBA" id="ARBA00022490"/>
    </source>
</evidence>
<reference evidence="6 7" key="2">
    <citation type="submission" date="2018-11" db="EMBL/GenBank/DDBJ databases">
        <authorList>
            <consortium name="Pathogen Informatics"/>
        </authorList>
    </citation>
    <scope>NUCLEOTIDE SEQUENCE [LARGE SCALE GENOMIC DNA]</scope>
</reference>
<gene>
    <name evidence="6" type="ORF">GPUH_LOCUS22748</name>
</gene>
<keyword evidence="7" id="KW-1185">Reference proteome</keyword>